<dbReference type="PANTHER" id="PTHR43514">
    <property type="entry name" value="ABC TRANSPORTER I FAMILY MEMBER 10"/>
    <property type="match status" value="1"/>
</dbReference>
<evidence type="ECO:0000256" key="1">
    <source>
        <dbReference type="ARBA" id="ARBA00022741"/>
    </source>
</evidence>
<evidence type="ECO:0000313" key="5">
    <source>
        <dbReference type="Proteomes" id="UP000004968"/>
    </source>
</evidence>
<dbReference type="GO" id="GO:0016887">
    <property type="term" value="F:ATP hydrolysis activity"/>
    <property type="evidence" value="ECO:0007669"/>
    <property type="project" value="InterPro"/>
</dbReference>
<dbReference type="Gene3D" id="3.40.50.300">
    <property type="entry name" value="P-loop containing nucleotide triphosphate hydrolases"/>
    <property type="match status" value="1"/>
</dbReference>
<dbReference type="InterPro" id="IPR003439">
    <property type="entry name" value="ABC_transporter-like_ATP-bd"/>
</dbReference>
<keyword evidence="2" id="KW-0067">ATP-binding</keyword>
<organism evidence="4 5">
    <name type="scientific">Hungatella hathewayi DSM 13479</name>
    <dbReference type="NCBI Taxonomy" id="566550"/>
    <lineage>
        <taxon>Bacteria</taxon>
        <taxon>Bacillati</taxon>
        <taxon>Bacillota</taxon>
        <taxon>Clostridia</taxon>
        <taxon>Lachnospirales</taxon>
        <taxon>Lachnospiraceae</taxon>
        <taxon>Hungatella</taxon>
    </lineage>
</organism>
<feature type="domain" description="ABC transporter" evidence="3">
    <location>
        <begin position="41"/>
        <end position="276"/>
    </location>
</feature>
<dbReference type="Proteomes" id="UP000004968">
    <property type="component" value="Unassembled WGS sequence"/>
</dbReference>
<dbReference type="InterPro" id="IPR017871">
    <property type="entry name" value="ABC_transporter-like_CS"/>
</dbReference>
<dbReference type="InterPro" id="IPR003593">
    <property type="entry name" value="AAA+_ATPase"/>
</dbReference>
<dbReference type="PROSITE" id="PS50893">
    <property type="entry name" value="ABC_TRANSPORTER_2"/>
    <property type="match status" value="1"/>
</dbReference>
<name>D3AM02_9FIRM</name>
<sequence>MYEEEAGKRTDMKKNIVKIGKMVYTSMCGCLSKRYRRRHMLTLENLSFGVQDEKSQKEIIRNLNLTIESNKFVVVTGPNGGGKSTLAKLIAGIEKPTGGRIQLDGVDITEKNITERAQSGISYAFQQPVRFKGIEVFDLLRLASGKQLTITDACQYLSEVGLCAKDYIKREVNDSLSGGELKRIEIATVLARGTKLSIFDEPEAGIDLWSFQNLIAVFERMRHNIKNGSILIISHQERILDIADEIVVIANGQISMQGPKDDILPHLLGTASAVDACTKFYNKEEA</sequence>
<keyword evidence="1" id="KW-0547">Nucleotide-binding</keyword>
<dbReference type="InterPro" id="IPR027417">
    <property type="entry name" value="P-loop_NTPase"/>
</dbReference>
<dbReference type="EMBL" id="ACIO01000430">
    <property type="protein sequence ID" value="EFC97157.1"/>
    <property type="molecule type" value="Genomic_DNA"/>
</dbReference>
<accession>D3AM02</accession>
<reference evidence="4 5" key="1">
    <citation type="submission" date="2010-01" db="EMBL/GenBank/DDBJ databases">
        <authorList>
            <person name="Weinstock G."/>
            <person name="Sodergren E."/>
            <person name="Clifton S."/>
            <person name="Fulton L."/>
            <person name="Fulton B."/>
            <person name="Courtney L."/>
            <person name="Fronick C."/>
            <person name="Harrison M."/>
            <person name="Strong C."/>
            <person name="Farmer C."/>
            <person name="Delahaunty K."/>
            <person name="Markovic C."/>
            <person name="Hall O."/>
            <person name="Minx P."/>
            <person name="Tomlinson C."/>
            <person name="Mitreva M."/>
            <person name="Nelson J."/>
            <person name="Hou S."/>
            <person name="Wollam A."/>
            <person name="Pepin K.H."/>
            <person name="Johnson M."/>
            <person name="Bhonagiri V."/>
            <person name="Nash W.E."/>
            <person name="Warren W."/>
            <person name="Chinwalla A."/>
            <person name="Mardis E.R."/>
            <person name="Wilson R.K."/>
        </authorList>
    </citation>
    <scope>NUCLEOTIDE SEQUENCE [LARGE SCALE GENOMIC DNA]</scope>
    <source>
        <strain evidence="4 5">DSM 13479</strain>
    </source>
</reference>
<dbReference type="AlphaFoldDB" id="D3AM02"/>
<dbReference type="PROSITE" id="PS00211">
    <property type="entry name" value="ABC_TRANSPORTER_1"/>
    <property type="match status" value="1"/>
</dbReference>
<gene>
    <name evidence="4" type="ORF">CLOSTHATH_04648</name>
</gene>
<protein>
    <submittedName>
        <fullName evidence="4">Putative FeS assembly ATPase SufC</fullName>
    </submittedName>
</protein>
<dbReference type="SMART" id="SM00382">
    <property type="entry name" value="AAA"/>
    <property type="match status" value="1"/>
</dbReference>
<dbReference type="GO" id="GO:0005524">
    <property type="term" value="F:ATP binding"/>
    <property type="evidence" value="ECO:0007669"/>
    <property type="project" value="UniProtKB-KW"/>
</dbReference>
<dbReference type="InterPro" id="IPR050334">
    <property type="entry name" value="Molybdenum_import_ModC"/>
</dbReference>
<evidence type="ECO:0000256" key="2">
    <source>
        <dbReference type="ARBA" id="ARBA00022840"/>
    </source>
</evidence>
<comment type="caution">
    <text evidence="4">The sequence shown here is derived from an EMBL/GenBank/DDBJ whole genome shotgun (WGS) entry which is preliminary data.</text>
</comment>
<evidence type="ECO:0000259" key="3">
    <source>
        <dbReference type="PROSITE" id="PS50893"/>
    </source>
</evidence>
<evidence type="ECO:0000313" key="4">
    <source>
        <dbReference type="EMBL" id="EFC97157.1"/>
    </source>
</evidence>
<proteinExistence type="predicted"/>
<dbReference type="Pfam" id="PF00005">
    <property type="entry name" value="ABC_tran"/>
    <property type="match status" value="1"/>
</dbReference>
<dbReference type="HOGENOM" id="CLU_000604_1_2_9"/>
<dbReference type="SUPFAM" id="SSF52540">
    <property type="entry name" value="P-loop containing nucleoside triphosphate hydrolases"/>
    <property type="match status" value="1"/>
</dbReference>
<dbReference type="PANTHER" id="PTHR43514:SF11">
    <property type="entry name" value="ABC TRANSPORTER RELATED"/>
    <property type="match status" value="1"/>
</dbReference>